<evidence type="ECO:0000259" key="6">
    <source>
        <dbReference type="Pfam" id="PF04542"/>
    </source>
</evidence>
<dbReference type="InterPro" id="IPR012845">
    <property type="entry name" value="RNA_pol_sigma_FliA_WhiG"/>
</dbReference>
<name>A0A418NGE5_9SPHN</name>
<dbReference type="InterPro" id="IPR013324">
    <property type="entry name" value="RNA_pol_sigma_r3/r4-like"/>
</dbReference>
<dbReference type="GO" id="GO:0003899">
    <property type="term" value="F:DNA-directed RNA polymerase activity"/>
    <property type="evidence" value="ECO:0007669"/>
    <property type="project" value="InterPro"/>
</dbReference>
<keyword evidence="4" id="KW-0804">Transcription</keyword>
<evidence type="ECO:0000256" key="3">
    <source>
        <dbReference type="ARBA" id="ARBA00023125"/>
    </source>
</evidence>
<dbReference type="AlphaFoldDB" id="A0A418NGE5"/>
<dbReference type="NCBIfam" id="TIGR02937">
    <property type="entry name" value="sigma70-ECF"/>
    <property type="match status" value="1"/>
</dbReference>
<dbReference type="InterPro" id="IPR007624">
    <property type="entry name" value="RNA_pol_sigma70_r3"/>
</dbReference>
<dbReference type="PRINTS" id="PR00046">
    <property type="entry name" value="SIGMA70FCT"/>
</dbReference>
<keyword evidence="9" id="KW-1185">Reference proteome</keyword>
<dbReference type="NCBIfam" id="TIGR02479">
    <property type="entry name" value="FliA_WhiG"/>
    <property type="match status" value="1"/>
</dbReference>
<evidence type="ECO:0000256" key="1">
    <source>
        <dbReference type="ARBA" id="ARBA00023015"/>
    </source>
</evidence>
<dbReference type="SUPFAM" id="SSF88946">
    <property type="entry name" value="Sigma2 domain of RNA polymerase sigma factors"/>
    <property type="match status" value="1"/>
</dbReference>
<dbReference type="RefSeq" id="WP_119514208.1">
    <property type="nucleotide sequence ID" value="NZ_QXFK01000018.1"/>
</dbReference>
<dbReference type="GO" id="GO:0006352">
    <property type="term" value="P:DNA-templated transcription initiation"/>
    <property type="evidence" value="ECO:0007669"/>
    <property type="project" value="InterPro"/>
</dbReference>
<organism evidence="8 9">
    <name type="scientific">Pelagerythrobacter aerophilus</name>
    <dbReference type="NCBI Taxonomy" id="2306995"/>
    <lineage>
        <taxon>Bacteria</taxon>
        <taxon>Pseudomonadati</taxon>
        <taxon>Pseudomonadota</taxon>
        <taxon>Alphaproteobacteria</taxon>
        <taxon>Sphingomonadales</taxon>
        <taxon>Erythrobacteraceae</taxon>
        <taxon>Pelagerythrobacter</taxon>
    </lineage>
</organism>
<protein>
    <submittedName>
        <fullName evidence="8">FliA/WhiG family RNA polymerase sigma factor</fullName>
    </submittedName>
</protein>
<evidence type="ECO:0000256" key="2">
    <source>
        <dbReference type="ARBA" id="ARBA00023082"/>
    </source>
</evidence>
<feature type="domain" description="RNA polymerase sigma-70 region 3" evidence="5">
    <location>
        <begin position="101"/>
        <end position="139"/>
    </location>
</feature>
<reference evidence="8 9" key="1">
    <citation type="submission" date="2018-08" db="EMBL/GenBank/DDBJ databases">
        <title>Altererythrobacter sp.Ery1 and Ery12, the genome sequencing of novel strains in genus Alterythrobacter.</title>
        <authorList>
            <person name="Cheng H."/>
            <person name="Wu Y.-H."/>
            <person name="Fang C."/>
            <person name="Xu X.-W."/>
        </authorList>
    </citation>
    <scope>NUCLEOTIDE SEQUENCE [LARGE SCALE GENOMIC DNA]</scope>
    <source>
        <strain evidence="8 9">Ery1</strain>
    </source>
</reference>
<sequence length="239" mass="26336">MRYDHSEFAVAEAYCGNVGDRVTRFLPMVRKLAWHLSGSGGPTVDVEDLMQAGLVALTECAQKHDSPSEDGFAAYAKLRVRGAMVDLLRSASPDPRGARAKRRMIESARAKLHTALGREPSSAELADTLGMAVEDFRRLESDLVETRLNSLDECYSESDTAFASHEPDAERQVLQQEDREILIAALGSLGERHQLVIQLYFVEELNLSEIADVLGVSVPRVHQLKAAALAQMRKAMAED</sequence>
<dbReference type="Pfam" id="PF04542">
    <property type="entry name" value="Sigma70_r2"/>
    <property type="match status" value="1"/>
</dbReference>
<dbReference type="PANTHER" id="PTHR30385">
    <property type="entry name" value="SIGMA FACTOR F FLAGELLAR"/>
    <property type="match status" value="1"/>
</dbReference>
<keyword evidence="3" id="KW-0238">DNA-binding</keyword>
<evidence type="ECO:0000313" key="9">
    <source>
        <dbReference type="Proteomes" id="UP000285092"/>
    </source>
</evidence>
<keyword evidence="1" id="KW-0805">Transcription regulation</keyword>
<evidence type="ECO:0000256" key="4">
    <source>
        <dbReference type="ARBA" id="ARBA00023163"/>
    </source>
</evidence>
<dbReference type="OrthoDB" id="9799825at2"/>
<feature type="domain" description="RNA polymerase sigma-70 region 2" evidence="6">
    <location>
        <begin position="22"/>
        <end position="92"/>
    </location>
</feature>
<feature type="domain" description="RNA polymerase sigma-70 region 4" evidence="7">
    <location>
        <begin position="185"/>
        <end position="234"/>
    </location>
</feature>
<comment type="caution">
    <text evidence="8">The sequence shown here is derived from an EMBL/GenBank/DDBJ whole genome shotgun (WGS) entry which is preliminary data.</text>
</comment>
<dbReference type="CDD" id="cd06171">
    <property type="entry name" value="Sigma70_r4"/>
    <property type="match status" value="1"/>
</dbReference>
<dbReference type="Gene3D" id="1.10.1740.10">
    <property type="match status" value="1"/>
</dbReference>
<dbReference type="GO" id="GO:0003677">
    <property type="term" value="F:DNA binding"/>
    <property type="evidence" value="ECO:0007669"/>
    <property type="project" value="UniProtKB-KW"/>
</dbReference>
<dbReference type="InterPro" id="IPR014284">
    <property type="entry name" value="RNA_pol_sigma-70_dom"/>
</dbReference>
<dbReference type="InterPro" id="IPR013325">
    <property type="entry name" value="RNA_pol_sigma_r2"/>
</dbReference>
<evidence type="ECO:0000259" key="7">
    <source>
        <dbReference type="Pfam" id="PF04545"/>
    </source>
</evidence>
<keyword evidence="2" id="KW-0731">Sigma factor</keyword>
<dbReference type="InterPro" id="IPR007627">
    <property type="entry name" value="RNA_pol_sigma70_r2"/>
</dbReference>
<dbReference type="Pfam" id="PF04545">
    <property type="entry name" value="Sigma70_r4"/>
    <property type="match status" value="1"/>
</dbReference>
<proteinExistence type="predicted"/>
<dbReference type="InterPro" id="IPR000943">
    <property type="entry name" value="RNA_pol_sigma70"/>
</dbReference>
<dbReference type="InterPro" id="IPR007630">
    <property type="entry name" value="RNA_pol_sigma70_r4"/>
</dbReference>
<dbReference type="Pfam" id="PF04539">
    <property type="entry name" value="Sigma70_r3"/>
    <property type="match status" value="1"/>
</dbReference>
<evidence type="ECO:0000313" key="8">
    <source>
        <dbReference type="EMBL" id="RIV77131.1"/>
    </source>
</evidence>
<dbReference type="SUPFAM" id="SSF88659">
    <property type="entry name" value="Sigma3 and sigma4 domains of RNA polymerase sigma factors"/>
    <property type="match status" value="2"/>
</dbReference>
<dbReference type="Gene3D" id="1.20.140.160">
    <property type="match status" value="1"/>
</dbReference>
<evidence type="ECO:0000259" key="5">
    <source>
        <dbReference type="Pfam" id="PF04539"/>
    </source>
</evidence>
<dbReference type="Proteomes" id="UP000285092">
    <property type="component" value="Unassembled WGS sequence"/>
</dbReference>
<gene>
    <name evidence="8" type="ORF">D2V04_13600</name>
</gene>
<accession>A0A418NGE5</accession>
<dbReference type="GO" id="GO:0016987">
    <property type="term" value="F:sigma factor activity"/>
    <property type="evidence" value="ECO:0007669"/>
    <property type="project" value="UniProtKB-KW"/>
</dbReference>
<dbReference type="EMBL" id="QXFK01000018">
    <property type="protein sequence ID" value="RIV77131.1"/>
    <property type="molecule type" value="Genomic_DNA"/>
</dbReference>